<evidence type="ECO:0000256" key="1">
    <source>
        <dbReference type="SAM" id="MobiDB-lite"/>
    </source>
</evidence>
<organism evidence="2">
    <name type="scientific">Ajellomyces dermatitidis (strain ATCC 18188 / CBS 674.68)</name>
    <name type="common">Blastomyces dermatitidis</name>
    <dbReference type="NCBI Taxonomy" id="653446"/>
    <lineage>
        <taxon>Eukaryota</taxon>
        <taxon>Fungi</taxon>
        <taxon>Dikarya</taxon>
        <taxon>Ascomycota</taxon>
        <taxon>Pezizomycotina</taxon>
        <taxon>Eurotiomycetes</taxon>
        <taxon>Eurotiomycetidae</taxon>
        <taxon>Onygenales</taxon>
        <taxon>Ajellomycetaceae</taxon>
        <taxon>Blastomyces</taxon>
    </lineage>
</organism>
<dbReference type="Proteomes" id="UP000007802">
    <property type="component" value="Unassembled WGS sequence"/>
</dbReference>
<dbReference type="AlphaFoldDB" id="A0A0J9EPI7"/>
<dbReference type="EMBL" id="GG749454">
    <property type="protein sequence ID" value="KMW68188.1"/>
    <property type="molecule type" value="Genomic_DNA"/>
</dbReference>
<accession>A0A0J9EPI7</accession>
<name>A0A0J9EPI7_AJEDA</name>
<feature type="compositionally biased region" description="Basic residues" evidence="1">
    <location>
        <begin position="25"/>
        <end position="43"/>
    </location>
</feature>
<sequence>MTLKVTTLIIELYIVNISKNNNKVKEKKQKNEKRKKVKKKSSFKKCSAAENTETRVLKKQIASVESVNNCDIEILTLCIENEALHKKNAVLKIKFRTITSLLQITQTVLENDI</sequence>
<reference evidence="2" key="1">
    <citation type="submission" date="2010-03" db="EMBL/GenBank/DDBJ databases">
        <title>Annotation of Blastomyces dermatitidis strain ATCC 18188.</title>
        <authorList>
            <consortium name="The Broad Institute Genome Sequencing Platform"/>
            <consortium name="Broad Institute Genome Sequencing Center for Infectious Disease."/>
            <person name="Cuomo C."/>
            <person name="Klein B."/>
            <person name="Sullivan T."/>
            <person name="Heitman J."/>
            <person name="Young S."/>
            <person name="Zeng Q."/>
            <person name="Gargeya S."/>
            <person name="Alvarado L."/>
            <person name="Berlin A.M."/>
            <person name="Chapman S.B."/>
            <person name="Chen Z."/>
            <person name="Freedman E."/>
            <person name="Gellesch M."/>
            <person name="Goldberg J."/>
            <person name="Griggs A."/>
            <person name="Gujja S."/>
            <person name="Heilman E."/>
            <person name="Heiman D."/>
            <person name="Howarth C."/>
            <person name="Mehta T."/>
            <person name="Neiman D."/>
            <person name="Pearson M."/>
            <person name="Roberts A."/>
            <person name="Saif S."/>
            <person name="Shea T."/>
            <person name="Shenoy N."/>
            <person name="Sisk P."/>
            <person name="Stolte C."/>
            <person name="Sykes S."/>
            <person name="White J."/>
            <person name="Yandava C."/>
            <person name="Haas B."/>
            <person name="Nusbaum C."/>
            <person name="Birren B."/>
        </authorList>
    </citation>
    <scope>NUCLEOTIDE SEQUENCE</scope>
    <source>
        <strain evidence="2">ATCC 18188</strain>
    </source>
</reference>
<feature type="region of interest" description="Disordered" evidence="1">
    <location>
        <begin position="24"/>
        <end position="43"/>
    </location>
</feature>
<evidence type="ECO:0000313" key="2">
    <source>
        <dbReference type="EMBL" id="KMW68188.1"/>
    </source>
</evidence>
<proteinExistence type="predicted"/>
<protein>
    <submittedName>
        <fullName evidence="2">Uncharacterized protein</fullName>
    </submittedName>
</protein>
<gene>
    <name evidence="2" type="ORF">BDDG_12633</name>
</gene>